<organism evidence="1 2">
    <name type="scientific">Dallia pectoralis</name>
    <name type="common">Alaska blackfish</name>
    <dbReference type="NCBI Taxonomy" id="75939"/>
    <lineage>
        <taxon>Eukaryota</taxon>
        <taxon>Metazoa</taxon>
        <taxon>Chordata</taxon>
        <taxon>Craniata</taxon>
        <taxon>Vertebrata</taxon>
        <taxon>Euteleostomi</taxon>
        <taxon>Actinopterygii</taxon>
        <taxon>Neopterygii</taxon>
        <taxon>Teleostei</taxon>
        <taxon>Protacanthopterygii</taxon>
        <taxon>Esociformes</taxon>
        <taxon>Umbridae</taxon>
        <taxon>Dallia</taxon>
    </lineage>
</organism>
<reference evidence="1" key="1">
    <citation type="submission" date="2021-05" db="EMBL/GenBank/DDBJ databases">
        <authorList>
            <person name="Pan Q."/>
            <person name="Jouanno E."/>
            <person name="Zahm M."/>
            <person name="Klopp C."/>
            <person name="Cabau C."/>
            <person name="Louis A."/>
            <person name="Berthelot C."/>
            <person name="Parey E."/>
            <person name="Roest Crollius H."/>
            <person name="Montfort J."/>
            <person name="Robinson-Rechavi M."/>
            <person name="Bouchez O."/>
            <person name="Lampietro C."/>
            <person name="Lopez Roques C."/>
            <person name="Donnadieu C."/>
            <person name="Postlethwait J."/>
            <person name="Bobe J."/>
            <person name="Dillon D."/>
            <person name="Chandos A."/>
            <person name="von Hippel F."/>
            <person name="Guiguen Y."/>
        </authorList>
    </citation>
    <scope>NUCLEOTIDE SEQUENCE</scope>
    <source>
        <strain evidence="1">YG-Jan2019</strain>
    </source>
</reference>
<sequence>MWHRNGTKFEQVWFADAVRPAGKPVTARGGGRQRVCLSADEHVDAETAAETCRSFTPTRLPRLRLMTLKGNGMGRVGWVLLTLPALLSQISVPAAAQKPPGLSVGVVMGQTRSISDQDIIPVRRSDDPLDVTVTTLRINQTDPKTVITQVCELLQRKPLHGVVFADGTDQEAISQILDFLSSQTLLPVLGVYGGSSMIMADKVTYIVRNISYLTLPLIRPWKEARVGRRRDGKEMKEDEVELKGV</sequence>
<protein>
    <submittedName>
        <fullName evidence="1">Uncharacterized protein</fullName>
    </submittedName>
</protein>
<dbReference type="Proteomes" id="UP001157502">
    <property type="component" value="Chromosome 14"/>
</dbReference>
<accession>A0ACC2GC89</accession>
<keyword evidence="2" id="KW-1185">Reference proteome</keyword>
<evidence type="ECO:0000313" key="1">
    <source>
        <dbReference type="EMBL" id="KAJ8001348.1"/>
    </source>
</evidence>
<proteinExistence type="predicted"/>
<name>A0ACC2GC89_DALPE</name>
<evidence type="ECO:0000313" key="2">
    <source>
        <dbReference type="Proteomes" id="UP001157502"/>
    </source>
</evidence>
<dbReference type="EMBL" id="CM055741">
    <property type="protein sequence ID" value="KAJ8001348.1"/>
    <property type="molecule type" value="Genomic_DNA"/>
</dbReference>
<gene>
    <name evidence="1" type="ORF">DPEC_G00168600</name>
</gene>
<comment type="caution">
    <text evidence="1">The sequence shown here is derived from an EMBL/GenBank/DDBJ whole genome shotgun (WGS) entry which is preliminary data.</text>
</comment>